<dbReference type="Pfam" id="PF04248">
    <property type="entry name" value="NTP_transf_9"/>
    <property type="match status" value="1"/>
</dbReference>
<dbReference type="Gene3D" id="2.170.150.40">
    <property type="entry name" value="Domain of unknown function (DUF427)"/>
    <property type="match status" value="1"/>
</dbReference>
<dbReference type="InterPro" id="IPR007361">
    <property type="entry name" value="DUF427"/>
</dbReference>
<sequence length="157" mass="17138">MTDLPRENVQSYPRPPRLEPVPQRIRIVLGGATVAETTRALRVLETHHAPTYYLPPDDVMATLRPAPGTSFCEWKGTARYYDVLVKGAAAPRAAWAYDRPAAAYAALAGHVAFYAGLVDEAWVGNLQVAPQPGDFYGGWVTPNLEGNIKGAPGTRHW</sequence>
<dbReference type="AlphaFoldDB" id="A0A1G5CXP8"/>
<dbReference type="STRING" id="336292.SAMN05660710_00579"/>
<dbReference type="Proteomes" id="UP000199502">
    <property type="component" value="Unassembled WGS sequence"/>
</dbReference>
<dbReference type="RefSeq" id="WP_090740113.1">
    <property type="nucleotide sequence ID" value="NZ_FMVT01000002.1"/>
</dbReference>
<dbReference type="EMBL" id="FMVT01000002">
    <property type="protein sequence ID" value="SCY07339.1"/>
    <property type="molecule type" value="Genomic_DNA"/>
</dbReference>
<dbReference type="InterPro" id="IPR038694">
    <property type="entry name" value="DUF427_sf"/>
</dbReference>
<organism evidence="2 3">
    <name type="scientific">Paracoccus tibetensis</name>
    <dbReference type="NCBI Taxonomy" id="336292"/>
    <lineage>
        <taxon>Bacteria</taxon>
        <taxon>Pseudomonadati</taxon>
        <taxon>Pseudomonadota</taxon>
        <taxon>Alphaproteobacteria</taxon>
        <taxon>Rhodobacterales</taxon>
        <taxon>Paracoccaceae</taxon>
        <taxon>Paracoccus</taxon>
    </lineage>
</organism>
<reference evidence="2 3" key="1">
    <citation type="submission" date="2016-10" db="EMBL/GenBank/DDBJ databases">
        <authorList>
            <person name="de Groot N.N."/>
        </authorList>
    </citation>
    <scope>NUCLEOTIDE SEQUENCE [LARGE SCALE GENOMIC DNA]</scope>
    <source>
        <strain evidence="2 3">CGMCC 1.8925</strain>
    </source>
</reference>
<dbReference type="PANTHER" id="PTHR43058">
    <property type="entry name" value="SLR0655 PROTEIN"/>
    <property type="match status" value="1"/>
</dbReference>
<dbReference type="OrthoDB" id="9815163at2"/>
<proteinExistence type="predicted"/>
<keyword evidence="3" id="KW-1185">Reference proteome</keyword>
<evidence type="ECO:0000313" key="2">
    <source>
        <dbReference type="EMBL" id="SCY07339.1"/>
    </source>
</evidence>
<evidence type="ECO:0000259" key="1">
    <source>
        <dbReference type="Pfam" id="PF04248"/>
    </source>
</evidence>
<gene>
    <name evidence="2" type="ORF">SAMN05660710_00579</name>
</gene>
<feature type="domain" description="DUF427" evidence="1">
    <location>
        <begin position="25"/>
        <end position="115"/>
    </location>
</feature>
<dbReference type="PANTHER" id="PTHR43058:SF1">
    <property type="entry name" value="DUF427 DOMAIN-CONTAINING PROTEIN"/>
    <property type="match status" value="1"/>
</dbReference>
<evidence type="ECO:0000313" key="3">
    <source>
        <dbReference type="Proteomes" id="UP000199502"/>
    </source>
</evidence>
<protein>
    <submittedName>
        <fullName evidence="2">Uncharacterized conserved protein, DUF427 family</fullName>
    </submittedName>
</protein>
<name>A0A1G5CXP8_9RHOB</name>
<accession>A0A1G5CXP8</accession>